<reference evidence="2 3" key="1">
    <citation type="journal article" date="2018" name="Proc. R. Soc. B">
        <title>A non-coding region near Follistatin controls head colour polymorphism in the Gouldian finch.</title>
        <authorList>
            <person name="Toomey M.B."/>
            <person name="Marques C.I."/>
            <person name="Andrade P."/>
            <person name="Araujo P.M."/>
            <person name="Sabatino S."/>
            <person name="Gazda M.A."/>
            <person name="Afonso S."/>
            <person name="Lopes R.J."/>
            <person name="Corbo J.C."/>
            <person name="Carneiro M."/>
        </authorList>
    </citation>
    <scope>NUCLEOTIDE SEQUENCE [LARGE SCALE GENOMIC DNA]</scope>
    <source>
        <strain evidence="2">Red01</strain>
        <tissue evidence="2">Muscle</tissue>
    </source>
</reference>
<evidence type="ECO:0000313" key="3">
    <source>
        <dbReference type="Proteomes" id="UP000276834"/>
    </source>
</evidence>
<protein>
    <submittedName>
        <fullName evidence="2">Uncharacterized protein</fullName>
    </submittedName>
</protein>
<name>A0A3L8RSN7_CHLGU</name>
<accession>A0A3L8RSN7</accession>
<keyword evidence="3" id="KW-1185">Reference proteome</keyword>
<organism evidence="2 3">
    <name type="scientific">Chloebia gouldiae</name>
    <name type="common">Gouldian finch</name>
    <name type="synonym">Erythrura gouldiae</name>
    <dbReference type="NCBI Taxonomy" id="44316"/>
    <lineage>
        <taxon>Eukaryota</taxon>
        <taxon>Metazoa</taxon>
        <taxon>Chordata</taxon>
        <taxon>Craniata</taxon>
        <taxon>Vertebrata</taxon>
        <taxon>Euteleostomi</taxon>
        <taxon>Archelosauria</taxon>
        <taxon>Archosauria</taxon>
        <taxon>Dinosauria</taxon>
        <taxon>Saurischia</taxon>
        <taxon>Theropoda</taxon>
        <taxon>Coelurosauria</taxon>
        <taxon>Aves</taxon>
        <taxon>Neognathae</taxon>
        <taxon>Neoaves</taxon>
        <taxon>Telluraves</taxon>
        <taxon>Australaves</taxon>
        <taxon>Passeriformes</taxon>
        <taxon>Passeroidea</taxon>
        <taxon>Passeridae</taxon>
        <taxon>Chloebia</taxon>
    </lineage>
</organism>
<dbReference type="AlphaFoldDB" id="A0A3L8RSN7"/>
<dbReference type="EMBL" id="QUSF01000294">
    <property type="protein sequence ID" value="RLV83754.1"/>
    <property type="molecule type" value="Genomic_DNA"/>
</dbReference>
<feature type="compositionally biased region" description="Basic and acidic residues" evidence="1">
    <location>
        <begin position="209"/>
        <end position="231"/>
    </location>
</feature>
<evidence type="ECO:0000256" key="1">
    <source>
        <dbReference type="SAM" id="MobiDB-lite"/>
    </source>
</evidence>
<evidence type="ECO:0000313" key="2">
    <source>
        <dbReference type="EMBL" id="RLV83754.1"/>
    </source>
</evidence>
<sequence length="448" mass="49869">MWRLAGCTPHQPGAHHLVEGSSKLGGHHADIGASDRQRLVLQEGPEHRQGAVLDDFRAPGINPLHKLCRERGTASYPPASMQTRIYLCFCFLEASLAKISETAYTAPVKSTSDGCLLHRVKAQVTLPPAVEETETLQQFYHLLQAKGFQTQMEGVALLLDLCKNSPQLISTNIVQNIFQVMGGKRSFQKHFKFLVTQQHLHHLLSIMPKEGRKEGREKGREEGRKEGRKEGNEKGQLVALVFLAAVNGNFIIKARRSSATHFRTWAWRLLGRREQTLGHREKEQQQHSLGQSLLPVLAGGRRPGLSLQLSTPVEGSVLRSHILHHDPQGVTGCFLNKLWGVPHHLEKDWSNLIHLRVHVLLQGRKELSQSDDCRVGHLGTQDILCSPVEQQANGGNSTDLLQLEHCCRARLRKGCSQIFILSLLCSGFTSALWPSGLSGLRGTSQTHF</sequence>
<dbReference type="OrthoDB" id="63891at2759"/>
<proteinExistence type="predicted"/>
<dbReference type="Proteomes" id="UP000276834">
    <property type="component" value="Unassembled WGS sequence"/>
</dbReference>
<comment type="caution">
    <text evidence="2">The sequence shown here is derived from an EMBL/GenBank/DDBJ whole genome shotgun (WGS) entry which is preliminary data.</text>
</comment>
<feature type="region of interest" description="Disordered" evidence="1">
    <location>
        <begin position="208"/>
        <end position="231"/>
    </location>
</feature>
<gene>
    <name evidence="2" type="ORF">DV515_00016342</name>
</gene>